<evidence type="ECO:0000313" key="2">
    <source>
        <dbReference type="Proteomes" id="UP000823399"/>
    </source>
</evidence>
<sequence>MHYSESHIHQLPVELLQHIFSLIVNDISDCPSIFKLSNRRISGNFSSPPLVFTRVCRLWRVTAHSTPDLWSRIQVTLPGGDESLEPFLPCLLQYWLACSGGQPLTLRINRVTLVWDFFIFNASCGSVQSYRSLSHADHRLLEILQAESRRWETVVGVLLGDEWLNSKLDTPRL</sequence>
<organism evidence="1 2">
    <name type="scientific">Suillus discolor</name>
    <dbReference type="NCBI Taxonomy" id="1912936"/>
    <lineage>
        <taxon>Eukaryota</taxon>
        <taxon>Fungi</taxon>
        <taxon>Dikarya</taxon>
        <taxon>Basidiomycota</taxon>
        <taxon>Agaricomycotina</taxon>
        <taxon>Agaricomycetes</taxon>
        <taxon>Agaricomycetidae</taxon>
        <taxon>Boletales</taxon>
        <taxon>Suillineae</taxon>
        <taxon>Suillaceae</taxon>
        <taxon>Suillus</taxon>
    </lineage>
</organism>
<dbReference type="Proteomes" id="UP000823399">
    <property type="component" value="Unassembled WGS sequence"/>
</dbReference>
<dbReference type="EMBL" id="JABBWM010000010">
    <property type="protein sequence ID" value="KAG2114241.1"/>
    <property type="molecule type" value="Genomic_DNA"/>
</dbReference>
<dbReference type="AlphaFoldDB" id="A0A9P7FCJ8"/>
<dbReference type="Gene3D" id="1.20.1280.50">
    <property type="match status" value="1"/>
</dbReference>
<proteinExistence type="predicted"/>
<feature type="non-terminal residue" evidence="1">
    <location>
        <position position="173"/>
    </location>
</feature>
<keyword evidence="2" id="KW-1185">Reference proteome</keyword>
<dbReference type="OrthoDB" id="2269034at2759"/>
<reference evidence="1" key="1">
    <citation type="journal article" date="2020" name="New Phytol.">
        <title>Comparative genomics reveals dynamic genome evolution in host specialist ectomycorrhizal fungi.</title>
        <authorList>
            <person name="Lofgren L.A."/>
            <person name="Nguyen N.H."/>
            <person name="Vilgalys R."/>
            <person name="Ruytinx J."/>
            <person name="Liao H.L."/>
            <person name="Branco S."/>
            <person name="Kuo A."/>
            <person name="LaButti K."/>
            <person name="Lipzen A."/>
            <person name="Andreopoulos W."/>
            <person name="Pangilinan J."/>
            <person name="Riley R."/>
            <person name="Hundley H."/>
            <person name="Na H."/>
            <person name="Barry K."/>
            <person name="Grigoriev I.V."/>
            <person name="Stajich J.E."/>
            <person name="Kennedy P.G."/>
        </authorList>
    </citation>
    <scope>NUCLEOTIDE SEQUENCE</scope>
    <source>
        <strain evidence="1">FC423</strain>
    </source>
</reference>
<protein>
    <recommendedName>
        <fullName evidence="3">F-box domain-containing protein</fullName>
    </recommendedName>
</protein>
<dbReference type="GeneID" id="64693251"/>
<comment type="caution">
    <text evidence="1">The sequence shown here is derived from an EMBL/GenBank/DDBJ whole genome shotgun (WGS) entry which is preliminary data.</text>
</comment>
<dbReference type="RefSeq" id="XP_041296354.1">
    <property type="nucleotide sequence ID" value="XM_041430992.1"/>
</dbReference>
<evidence type="ECO:0008006" key="3">
    <source>
        <dbReference type="Google" id="ProtNLM"/>
    </source>
</evidence>
<name>A0A9P7FCJ8_9AGAM</name>
<accession>A0A9P7FCJ8</accession>
<evidence type="ECO:0000313" key="1">
    <source>
        <dbReference type="EMBL" id="KAG2114241.1"/>
    </source>
</evidence>
<gene>
    <name evidence="1" type="ORF">F5147DRAFT_570489</name>
</gene>